<protein>
    <submittedName>
        <fullName evidence="11">Mitochondrial carrier domain-containing protein</fullName>
    </submittedName>
</protein>
<dbReference type="OrthoDB" id="2139348at2759"/>
<dbReference type="InterPro" id="IPR050567">
    <property type="entry name" value="Mitochondrial_Carrier"/>
</dbReference>
<dbReference type="InterPro" id="IPR018108">
    <property type="entry name" value="MCP_transmembrane"/>
</dbReference>
<proteinExistence type="inferred from homology"/>
<evidence type="ECO:0000256" key="6">
    <source>
        <dbReference type="ARBA" id="ARBA00022989"/>
    </source>
</evidence>
<dbReference type="EMBL" id="MCGE01000010">
    <property type="protein sequence ID" value="ORZ17085.1"/>
    <property type="molecule type" value="Genomic_DNA"/>
</dbReference>
<keyword evidence="8 9" id="KW-0472">Membrane</keyword>
<comment type="caution">
    <text evidence="11">The sequence shown here is derived from an EMBL/GenBank/DDBJ whole genome shotgun (WGS) entry which is preliminary data.</text>
</comment>
<feature type="repeat" description="Solcar" evidence="9">
    <location>
        <begin position="208"/>
        <end position="296"/>
    </location>
</feature>
<keyword evidence="4 9" id="KW-0812">Transmembrane</keyword>
<dbReference type="GO" id="GO:0000064">
    <property type="term" value="F:L-ornithine transmembrane transporter activity"/>
    <property type="evidence" value="ECO:0007669"/>
    <property type="project" value="TreeGrafter"/>
</dbReference>
<dbReference type="STRING" id="90262.A0A1X2II55"/>
<dbReference type="SUPFAM" id="SSF103506">
    <property type="entry name" value="Mitochondrial carrier"/>
    <property type="match status" value="1"/>
</dbReference>
<dbReference type="AlphaFoldDB" id="A0A1X2II55"/>
<evidence type="ECO:0000313" key="11">
    <source>
        <dbReference type="EMBL" id="ORZ17085.1"/>
    </source>
</evidence>
<evidence type="ECO:0000256" key="7">
    <source>
        <dbReference type="ARBA" id="ARBA00023128"/>
    </source>
</evidence>
<gene>
    <name evidence="11" type="ORF">BCR42DRAFT_413889</name>
</gene>
<dbReference type="GO" id="GO:0031966">
    <property type="term" value="C:mitochondrial membrane"/>
    <property type="evidence" value="ECO:0007669"/>
    <property type="project" value="UniProtKB-SubCell"/>
</dbReference>
<dbReference type="PROSITE" id="PS50920">
    <property type="entry name" value="SOLCAR"/>
    <property type="match status" value="3"/>
</dbReference>
<keyword evidence="12" id="KW-1185">Reference proteome</keyword>
<feature type="repeat" description="Solcar" evidence="9">
    <location>
        <begin position="88"/>
        <end position="180"/>
    </location>
</feature>
<dbReference type="Proteomes" id="UP000193560">
    <property type="component" value="Unassembled WGS sequence"/>
</dbReference>
<evidence type="ECO:0000256" key="10">
    <source>
        <dbReference type="RuleBase" id="RU000488"/>
    </source>
</evidence>
<dbReference type="Pfam" id="PF00153">
    <property type="entry name" value="Mito_carr"/>
    <property type="match status" value="3"/>
</dbReference>
<evidence type="ECO:0000256" key="4">
    <source>
        <dbReference type="ARBA" id="ARBA00022692"/>
    </source>
</evidence>
<evidence type="ECO:0000256" key="8">
    <source>
        <dbReference type="ARBA" id="ARBA00023136"/>
    </source>
</evidence>
<comment type="subcellular location">
    <subcellularLocation>
        <location evidence="1">Mitochondrion membrane</location>
        <topology evidence="1">Multi-pass membrane protein</topology>
    </subcellularLocation>
</comment>
<evidence type="ECO:0000256" key="1">
    <source>
        <dbReference type="ARBA" id="ARBA00004225"/>
    </source>
</evidence>
<dbReference type="Gene3D" id="1.50.40.10">
    <property type="entry name" value="Mitochondrial carrier domain"/>
    <property type="match status" value="1"/>
</dbReference>
<reference evidence="11 12" key="1">
    <citation type="submission" date="2016-07" db="EMBL/GenBank/DDBJ databases">
        <title>Pervasive Adenine N6-methylation of Active Genes in Fungi.</title>
        <authorList>
            <consortium name="DOE Joint Genome Institute"/>
            <person name="Mondo S.J."/>
            <person name="Dannebaum R.O."/>
            <person name="Kuo R.C."/>
            <person name="Labutti K."/>
            <person name="Haridas S."/>
            <person name="Kuo A."/>
            <person name="Salamov A."/>
            <person name="Ahrendt S.R."/>
            <person name="Lipzen A."/>
            <person name="Sullivan W."/>
            <person name="Andreopoulos W.B."/>
            <person name="Clum A."/>
            <person name="Lindquist E."/>
            <person name="Daum C."/>
            <person name="Ramamoorthy G.K."/>
            <person name="Gryganskyi A."/>
            <person name="Culley D."/>
            <person name="Magnuson J.K."/>
            <person name="James T.Y."/>
            <person name="O'Malley M.A."/>
            <person name="Stajich J.E."/>
            <person name="Spatafora J.W."/>
            <person name="Visel A."/>
            <person name="Grigoriev I.V."/>
        </authorList>
    </citation>
    <scope>NUCLEOTIDE SEQUENCE [LARGE SCALE GENOMIC DNA]</scope>
    <source>
        <strain evidence="11 12">NRRL 1336</strain>
    </source>
</reference>
<organism evidence="11 12">
    <name type="scientific">Absidia repens</name>
    <dbReference type="NCBI Taxonomy" id="90262"/>
    <lineage>
        <taxon>Eukaryota</taxon>
        <taxon>Fungi</taxon>
        <taxon>Fungi incertae sedis</taxon>
        <taxon>Mucoromycota</taxon>
        <taxon>Mucoromycotina</taxon>
        <taxon>Mucoromycetes</taxon>
        <taxon>Mucorales</taxon>
        <taxon>Cunninghamellaceae</taxon>
        <taxon>Absidia</taxon>
    </lineage>
</organism>
<keyword evidence="7" id="KW-0496">Mitochondrion</keyword>
<keyword evidence="5" id="KW-0677">Repeat</keyword>
<evidence type="ECO:0000256" key="9">
    <source>
        <dbReference type="PROSITE-ProRule" id="PRU00282"/>
    </source>
</evidence>
<dbReference type="PANTHER" id="PTHR45624:SF31">
    <property type="entry name" value="MITOCHONDRIAL ORNITHINE TRANSPORTER 1"/>
    <property type="match status" value="1"/>
</dbReference>
<evidence type="ECO:0000256" key="2">
    <source>
        <dbReference type="ARBA" id="ARBA00006375"/>
    </source>
</evidence>
<feature type="repeat" description="Solcar" evidence="9">
    <location>
        <begin position="1"/>
        <end position="74"/>
    </location>
</feature>
<evidence type="ECO:0000256" key="3">
    <source>
        <dbReference type="ARBA" id="ARBA00022448"/>
    </source>
</evidence>
<sequence>MVGKVVEYPFDTVKVRLQTQPMDQPHYTGAMQCIAKTIRQEGVTGLFKGMSLPIIGAMMENATLFVGYRQVQRLIRSYTGNYDENTPLSMNQLLLAGAGSGALVSFVLTPVELIKCKLQIQQHHHDNHPQQRYRGPMHLLSHLWRQQGILGYYRGFMATMLRETFGSMFWFGAYEYTCATFLDRRRQLLVEKGRESSSSSPVLTKKDLTSVELMIGGAMGGIGYNVSMFPVDVIKSISQTDEELRKGPARSFGQIARAIYRDAGIKGFYRGCGITALRSAPTSAIIFLTYEQLTQHVEIPI</sequence>
<dbReference type="GO" id="GO:1990575">
    <property type="term" value="P:mitochondrial L-ornithine transmembrane transport"/>
    <property type="evidence" value="ECO:0007669"/>
    <property type="project" value="TreeGrafter"/>
</dbReference>
<evidence type="ECO:0000256" key="5">
    <source>
        <dbReference type="ARBA" id="ARBA00022737"/>
    </source>
</evidence>
<dbReference type="PANTHER" id="PTHR45624">
    <property type="entry name" value="MITOCHONDRIAL BASIC AMINO ACIDS TRANSPORTER-RELATED"/>
    <property type="match status" value="1"/>
</dbReference>
<comment type="similarity">
    <text evidence="2 10">Belongs to the mitochondrial carrier (TC 2.A.29) family.</text>
</comment>
<accession>A0A1X2II55</accession>
<dbReference type="InterPro" id="IPR023395">
    <property type="entry name" value="MCP_dom_sf"/>
</dbReference>
<keyword evidence="3 10" id="KW-0813">Transport</keyword>
<keyword evidence="6" id="KW-1133">Transmembrane helix</keyword>
<evidence type="ECO:0000313" key="12">
    <source>
        <dbReference type="Proteomes" id="UP000193560"/>
    </source>
</evidence>
<name>A0A1X2II55_9FUNG</name>